<proteinExistence type="predicted"/>
<name>A0A267HTH7_9ENTE</name>
<accession>A0A267HTH7</accession>
<dbReference type="EMBL" id="LHUG01000005">
    <property type="protein sequence ID" value="PAB00808.1"/>
    <property type="molecule type" value="Genomic_DNA"/>
</dbReference>
<organism evidence="1 2">
    <name type="scientific">Enterococcus canintestini</name>
    <dbReference type="NCBI Taxonomy" id="317010"/>
    <lineage>
        <taxon>Bacteria</taxon>
        <taxon>Bacillati</taxon>
        <taxon>Bacillota</taxon>
        <taxon>Bacilli</taxon>
        <taxon>Lactobacillales</taxon>
        <taxon>Enterococcaceae</taxon>
        <taxon>Enterococcus</taxon>
    </lineage>
</organism>
<protein>
    <submittedName>
        <fullName evidence="1">Uncharacterized protein</fullName>
    </submittedName>
</protein>
<keyword evidence="2" id="KW-1185">Reference proteome</keyword>
<sequence length="78" mass="9067">MPIMRKKRLMQVENQVVLPLSEEFLVKNNLKADSIVKIDETLLAQALTVLSKEDILEDVLAKVMNQYDEEKEENNHEN</sequence>
<dbReference type="OrthoDB" id="2187692at2"/>
<dbReference type="AlphaFoldDB" id="A0A267HTH7"/>
<dbReference type="Proteomes" id="UP000216797">
    <property type="component" value="Unassembled WGS sequence"/>
</dbReference>
<comment type="caution">
    <text evidence="1">The sequence shown here is derived from an EMBL/GenBank/DDBJ whole genome shotgun (WGS) entry which is preliminary data.</text>
</comment>
<evidence type="ECO:0000313" key="2">
    <source>
        <dbReference type="Proteomes" id="UP000216797"/>
    </source>
</evidence>
<reference evidence="1 2" key="1">
    <citation type="submission" date="2015-08" db="EMBL/GenBank/DDBJ databases">
        <title>Enterococcus genome sequence.</title>
        <authorList>
            <person name="Acedo J.Z."/>
            <person name="Vederas J.C."/>
        </authorList>
    </citation>
    <scope>NUCLEOTIDE SEQUENCE [LARGE SCALE GENOMIC DNA]</scope>
    <source>
        <strain evidence="1 2">49</strain>
    </source>
</reference>
<evidence type="ECO:0000313" key="1">
    <source>
        <dbReference type="EMBL" id="PAB00808.1"/>
    </source>
</evidence>
<gene>
    <name evidence="1" type="ORF">AKL21_06010</name>
</gene>